<feature type="region of interest" description="Disordered" evidence="10">
    <location>
        <begin position="413"/>
        <end position="438"/>
    </location>
</feature>
<feature type="transmembrane region" description="Helical" evidence="11">
    <location>
        <begin position="481"/>
        <end position="503"/>
    </location>
</feature>
<dbReference type="PROSITE" id="PS50893">
    <property type="entry name" value="ABC_TRANSPORTER_2"/>
    <property type="match status" value="2"/>
</dbReference>
<dbReference type="SUPFAM" id="SSF90123">
    <property type="entry name" value="ABC transporter transmembrane region"/>
    <property type="match status" value="2"/>
</dbReference>
<feature type="domain" description="ABC transmembrane type-1" evidence="13">
    <location>
        <begin position="1006"/>
        <end position="1289"/>
    </location>
</feature>
<dbReference type="Gene3D" id="1.20.1560.10">
    <property type="entry name" value="ABC transporter type 1, transmembrane domain"/>
    <property type="match status" value="2"/>
</dbReference>
<dbReference type="CDD" id="cd18596">
    <property type="entry name" value="ABC_6TM_VMR1_D1_like"/>
    <property type="match status" value="1"/>
</dbReference>
<accession>A0A4S8KUP3</accession>
<sequence length="1584" mass="176555">MARFQFEIAVLLAIFGTASFSAFLFNKVRAKDGKIQLPTHTEENGAEDLTPDPFDVTTAEDYLEGYPIEEEKFWKRMRWRKTVLFVLFTAILVLQCVRLGFLSIGNEMESKDLAVSVIHICFALYLLVITALSFKQNTVEPHSLTIIHLAILNFVASVTQAVSAILPNTPPIVESVSAPESLPNNLWYATIVSYIVSAILAFATPCGPPLHFPNESIYSAKTVASTTNTDQANVTGISSASPWGYLYFTYTTKVVMLGNVAESLEIGDLPIVPANMRATVNFAKMKKTMQSVKLKFGNWRPQPGSGWQTAYHIAKLNKFVLAAQFLLAAVSACMFYVPAFFMRMLVVYLENDPNREQRGWGWVYAVGLFLSNIFVYMLTSQLWSLSTTTIQVRFRIQLNSILFAKTLVRKDSASSAPPKEKKGDEEENKKDKKEKDVEDDFSSKAQIMTLMTTDVDRVSEFAWHFFTLVDSRIELLMPMMFLYKLLGYSCFFGLAVTCLFLPMNHFAGKVVVGAQDNLMKTRDERISLMNEVLGAIRMLKFMAWERSFEARVLKIREKELKYQKLNYTIETLWNAIWNGSPILVTLVSFWHYTVVRGQDLTPSIAFTSVLFNELKFALNALPETFINLLQSAVSLRRIEKYLHTVEVSPVPPLEQQSQTIAFQSCTVTWPVDRIQSSTQPSAAPSASSTPRQKFVLVDLSLKFPPGELSLICGKLGSGKTLMLLALLGEADVLTGQLFCPRSPPNAIASFKNMDKNEKWVIQGLTAYVPQSAWLRNASIKENILFNLPYDEERYQQTLEACALVTDMEILEDGDESEIGERGVNLSGGQKARVSLARAVYSRASILLLDDVLSAVDAHTAHHLFYECLKGELMKDRTVILVSHHVQLCAPDASYVVALDNGRVLFEGDRDKFQSSGVMRSLVQSTLVDTSDEKEEAVIEDQSVPSESKHSDSSDPSSETNTITLAPVKEKKPARKLIEEEARAVGRVSRDVWTTYVKACGSYGFWLLFVATFTVAAVTPVAENGWLKVWAGSVSEGSGSMGDRSASFYIGVYAAVCGVGLIVTTLRWFVLYRGSIHASHVLYKRLLETVLFANIRFHDTVNRGRVLNRFGKDFEGIDSSLSDNFGRTVLNGLSTATTLITLSVVGGPMFILGAIVIGSIYWSGVYSQTSRDMRRLGKYSVTRSPLYSIYGETIAGVTIIRSFGASSKFLRDMLACVDTNSNPYYWMWGVNRWLSIRFNVLSCSIIGLMAVVAVANPGISASLAGFSLAFASTITGDLLFLVRRFVSLEQSMVALERVKEYSELKREPPEFIEPRPPASWPSKGSIRCEDLVIRYAPDLPNVLHHLNFEILPGEKVGILGRTGSGKSTLALSFFRFVDPTEGRILVDDLDISKIGLTDLRSKLTIIPQDPAILSGTLRSTLDVFDEYQDSEIYEALRRVHLIPSDNIEEEETLNANVFRNLESPVSEGGENFSTGSKQLLCMARAILKRSKVLVMDEATASVDYATDELIGKTIRQEFADNTILTIAHRLRTVIDYDRIMLLDQGRIVEFDRPGVLLSQPTSKFYALCKATGKDEFAMLKKLAGL</sequence>
<feature type="transmembrane region" description="Helical" evidence="11">
    <location>
        <begin position="146"/>
        <end position="166"/>
    </location>
</feature>
<feature type="transmembrane region" description="Helical" evidence="11">
    <location>
        <begin position="361"/>
        <end position="385"/>
    </location>
</feature>
<dbReference type="FunFam" id="3.40.50.300:FF:000825">
    <property type="entry name" value="ABC bile acid transporter"/>
    <property type="match status" value="1"/>
</dbReference>
<dbReference type="Gene3D" id="3.40.50.300">
    <property type="entry name" value="P-loop containing nucleotide triphosphate hydrolases"/>
    <property type="match status" value="2"/>
</dbReference>
<dbReference type="PROSITE" id="PS50929">
    <property type="entry name" value="ABC_TM1F"/>
    <property type="match status" value="2"/>
</dbReference>
<proteinExistence type="predicted"/>
<dbReference type="InterPro" id="IPR003439">
    <property type="entry name" value="ABC_transporter-like_ATP-bd"/>
</dbReference>
<feature type="transmembrane region" description="Helical" evidence="11">
    <location>
        <begin position="82"/>
        <end position="101"/>
    </location>
</feature>
<dbReference type="FunFam" id="1.20.1560.10:FF:000013">
    <property type="entry name" value="ABC transporter C family member 2"/>
    <property type="match status" value="1"/>
</dbReference>
<evidence type="ECO:0000256" key="7">
    <source>
        <dbReference type="ARBA" id="ARBA00022989"/>
    </source>
</evidence>
<feature type="region of interest" description="Disordered" evidence="10">
    <location>
        <begin position="936"/>
        <end position="965"/>
    </location>
</feature>
<evidence type="ECO:0000313" key="14">
    <source>
        <dbReference type="EMBL" id="THU79589.1"/>
    </source>
</evidence>
<evidence type="ECO:0000256" key="3">
    <source>
        <dbReference type="ARBA" id="ARBA00022692"/>
    </source>
</evidence>
<dbReference type="OrthoDB" id="6500128at2759"/>
<evidence type="ECO:0000313" key="15">
    <source>
        <dbReference type="Proteomes" id="UP000297245"/>
    </source>
</evidence>
<keyword evidence="15" id="KW-1185">Reference proteome</keyword>
<keyword evidence="3 11" id="KW-0812">Transmembrane</keyword>
<dbReference type="Pfam" id="PF00005">
    <property type="entry name" value="ABC_tran"/>
    <property type="match status" value="2"/>
</dbReference>
<evidence type="ECO:0000256" key="4">
    <source>
        <dbReference type="ARBA" id="ARBA00022737"/>
    </source>
</evidence>
<keyword evidence="6 14" id="KW-0067">ATP-binding</keyword>
<dbReference type="CDD" id="cd03244">
    <property type="entry name" value="ABCC_MRP_domain2"/>
    <property type="match status" value="1"/>
</dbReference>
<feature type="transmembrane region" description="Helical" evidence="11">
    <location>
        <begin position="319"/>
        <end position="341"/>
    </location>
</feature>
<comment type="subcellular location">
    <subcellularLocation>
        <location evidence="1">Membrane</location>
        <topology evidence="1">Multi-pass membrane protein</topology>
    </subcellularLocation>
</comment>
<dbReference type="InterPro" id="IPR050173">
    <property type="entry name" value="ABC_transporter_C-like"/>
</dbReference>
<protein>
    <submittedName>
        <fullName evidence="14">ATP-binding cassette transporter</fullName>
    </submittedName>
</protein>
<feature type="transmembrane region" description="Helical" evidence="11">
    <location>
        <begin position="1047"/>
        <end position="1069"/>
    </location>
</feature>
<evidence type="ECO:0000256" key="11">
    <source>
        <dbReference type="SAM" id="Phobius"/>
    </source>
</evidence>
<dbReference type="InterPro" id="IPR003593">
    <property type="entry name" value="AAA+_ATPase"/>
</dbReference>
<dbReference type="InterPro" id="IPR036640">
    <property type="entry name" value="ABC1_TM_sf"/>
</dbReference>
<dbReference type="InterPro" id="IPR011527">
    <property type="entry name" value="ABC1_TM_dom"/>
</dbReference>
<feature type="compositionally biased region" description="Basic and acidic residues" evidence="10">
    <location>
        <begin position="413"/>
        <end position="436"/>
    </location>
</feature>
<feature type="domain" description="ABC transporter" evidence="12">
    <location>
        <begin position="1325"/>
        <end position="1568"/>
    </location>
</feature>
<dbReference type="GO" id="GO:0005524">
    <property type="term" value="F:ATP binding"/>
    <property type="evidence" value="ECO:0007669"/>
    <property type="project" value="UniProtKB-KW"/>
</dbReference>
<dbReference type="GO" id="GO:0000329">
    <property type="term" value="C:fungal-type vacuole membrane"/>
    <property type="evidence" value="ECO:0007669"/>
    <property type="project" value="TreeGrafter"/>
</dbReference>
<keyword evidence="8 11" id="KW-0472">Membrane</keyword>
<feature type="transmembrane region" description="Helical" evidence="11">
    <location>
        <begin position="1235"/>
        <end position="1254"/>
    </location>
</feature>
<dbReference type="EMBL" id="ML180008">
    <property type="protein sequence ID" value="THU79589.1"/>
    <property type="molecule type" value="Genomic_DNA"/>
</dbReference>
<feature type="transmembrane region" description="Helical" evidence="11">
    <location>
        <begin position="1260"/>
        <end position="1281"/>
    </location>
</feature>
<dbReference type="GO" id="GO:0140359">
    <property type="term" value="F:ABC-type transporter activity"/>
    <property type="evidence" value="ECO:0007669"/>
    <property type="project" value="InterPro"/>
</dbReference>
<keyword evidence="9" id="KW-0325">Glycoprotein</keyword>
<keyword evidence="4" id="KW-0677">Repeat</keyword>
<dbReference type="PANTHER" id="PTHR24223:SF353">
    <property type="entry name" value="ABC TRANSPORTER ATP-BINDING PROTEIN_PERMEASE VMR1-RELATED"/>
    <property type="match status" value="1"/>
</dbReference>
<evidence type="ECO:0000256" key="1">
    <source>
        <dbReference type="ARBA" id="ARBA00004141"/>
    </source>
</evidence>
<dbReference type="InterPro" id="IPR017871">
    <property type="entry name" value="ABC_transporter-like_CS"/>
</dbReference>
<feature type="transmembrane region" description="Helical" evidence="11">
    <location>
        <begin position="1002"/>
        <end position="1026"/>
    </location>
</feature>
<dbReference type="CDD" id="cd18604">
    <property type="entry name" value="ABC_6TM_VMR1_D2_like"/>
    <property type="match status" value="1"/>
</dbReference>
<keyword evidence="5" id="KW-0547">Nucleotide-binding</keyword>
<evidence type="ECO:0000256" key="8">
    <source>
        <dbReference type="ARBA" id="ARBA00023136"/>
    </source>
</evidence>
<dbReference type="GO" id="GO:0016887">
    <property type="term" value="F:ATP hydrolysis activity"/>
    <property type="evidence" value="ECO:0007669"/>
    <property type="project" value="InterPro"/>
</dbReference>
<dbReference type="SUPFAM" id="SSF52540">
    <property type="entry name" value="P-loop containing nucleoside triphosphate hydrolases"/>
    <property type="match status" value="2"/>
</dbReference>
<reference evidence="14 15" key="1">
    <citation type="journal article" date="2019" name="Nat. Ecol. Evol.">
        <title>Megaphylogeny resolves global patterns of mushroom evolution.</title>
        <authorList>
            <person name="Varga T."/>
            <person name="Krizsan K."/>
            <person name="Foldi C."/>
            <person name="Dima B."/>
            <person name="Sanchez-Garcia M."/>
            <person name="Sanchez-Ramirez S."/>
            <person name="Szollosi G.J."/>
            <person name="Szarkandi J.G."/>
            <person name="Papp V."/>
            <person name="Albert L."/>
            <person name="Andreopoulos W."/>
            <person name="Angelini C."/>
            <person name="Antonin V."/>
            <person name="Barry K.W."/>
            <person name="Bougher N.L."/>
            <person name="Buchanan P."/>
            <person name="Buyck B."/>
            <person name="Bense V."/>
            <person name="Catcheside P."/>
            <person name="Chovatia M."/>
            <person name="Cooper J."/>
            <person name="Damon W."/>
            <person name="Desjardin D."/>
            <person name="Finy P."/>
            <person name="Geml J."/>
            <person name="Haridas S."/>
            <person name="Hughes K."/>
            <person name="Justo A."/>
            <person name="Karasinski D."/>
            <person name="Kautmanova I."/>
            <person name="Kiss B."/>
            <person name="Kocsube S."/>
            <person name="Kotiranta H."/>
            <person name="LaButti K.M."/>
            <person name="Lechner B.E."/>
            <person name="Liimatainen K."/>
            <person name="Lipzen A."/>
            <person name="Lukacs Z."/>
            <person name="Mihaltcheva S."/>
            <person name="Morgado L.N."/>
            <person name="Niskanen T."/>
            <person name="Noordeloos M.E."/>
            <person name="Ohm R.A."/>
            <person name="Ortiz-Santana B."/>
            <person name="Ovrebo C."/>
            <person name="Racz N."/>
            <person name="Riley R."/>
            <person name="Savchenko A."/>
            <person name="Shiryaev A."/>
            <person name="Soop K."/>
            <person name="Spirin V."/>
            <person name="Szebenyi C."/>
            <person name="Tomsovsky M."/>
            <person name="Tulloss R.E."/>
            <person name="Uehling J."/>
            <person name="Grigoriev I.V."/>
            <person name="Vagvolgyi C."/>
            <person name="Papp T."/>
            <person name="Martin F.M."/>
            <person name="Miettinen O."/>
            <person name="Hibbett D.S."/>
            <person name="Nagy L.G."/>
        </authorList>
    </citation>
    <scope>NUCLEOTIDE SEQUENCE [LARGE SCALE GENOMIC DNA]</scope>
    <source>
        <strain evidence="14 15">CBS 962.96</strain>
    </source>
</reference>
<evidence type="ECO:0000259" key="13">
    <source>
        <dbReference type="PROSITE" id="PS50929"/>
    </source>
</evidence>
<gene>
    <name evidence="14" type="ORF">K435DRAFT_697501</name>
</gene>
<dbReference type="PANTHER" id="PTHR24223">
    <property type="entry name" value="ATP-BINDING CASSETTE SUB-FAMILY C"/>
    <property type="match status" value="1"/>
</dbReference>
<feature type="transmembrane region" description="Helical" evidence="11">
    <location>
        <begin position="1138"/>
        <end position="1164"/>
    </location>
</feature>
<keyword evidence="7 11" id="KW-1133">Transmembrane helix</keyword>
<evidence type="ECO:0000256" key="10">
    <source>
        <dbReference type="SAM" id="MobiDB-lite"/>
    </source>
</evidence>
<feature type="transmembrane region" description="Helical" evidence="11">
    <location>
        <begin position="6"/>
        <end position="25"/>
    </location>
</feature>
<feature type="transmembrane region" description="Helical" evidence="11">
    <location>
        <begin position="113"/>
        <end position="134"/>
    </location>
</feature>
<dbReference type="SMART" id="SM00382">
    <property type="entry name" value="AAA"/>
    <property type="match status" value="2"/>
</dbReference>
<dbReference type="InterPro" id="IPR027417">
    <property type="entry name" value="P-loop_NTPase"/>
</dbReference>
<feature type="transmembrane region" description="Helical" evidence="11">
    <location>
        <begin position="186"/>
        <end position="203"/>
    </location>
</feature>
<dbReference type="Pfam" id="PF00664">
    <property type="entry name" value="ABC_membrane"/>
    <property type="match status" value="2"/>
</dbReference>
<dbReference type="CDD" id="cd03250">
    <property type="entry name" value="ABCC_MRP_domain1"/>
    <property type="match status" value="1"/>
</dbReference>
<organism evidence="14 15">
    <name type="scientific">Dendrothele bispora (strain CBS 962.96)</name>
    <dbReference type="NCBI Taxonomy" id="1314807"/>
    <lineage>
        <taxon>Eukaryota</taxon>
        <taxon>Fungi</taxon>
        <taxon>Dikarya</taxon>
        <taxon>Basidiomycota</taxon>
        <taxon>Agaricomycotina</taxon>
        <taxon>Agaricomycetes</taxon>
        <taxon>Agaricomycetidae</taxon>
        <taxon>Agaricales</taxon>
        <taxon>Agaricales incertae sedis</taxon>
        <taxon>Dendrothele</taxon>
    </lineage>
</organism>
<feature type="domain" description="ABC transmembrane type-1" evidence="13">
    <location>
        <begin position="325"/>
        <end position="630"/>
    </location>
</feature>
<dbReference type="PROSITE" id="PS00211">
    <property type="entry name" value="ABC_TRANSPORTER_1"/>
    <property type="match status" value="1"/>
</dbReference>
<evidence type="ECO:0000256" key="6">
    <source>
        <dbReference type="ARBA" id="ARBA00022840"/>
    </source>
</evidence>
<dbReference type="Proteomes" id="UP000297245">
    <property type="component" value="Unassembled WGS sequence"/>
</dbReference>
<evidence type="ECO:0000256" key="9">
    <source>
        <dbReference type="ARBA" id="ARBA00023180"/>
    </source>
</evidence>
<keyword evidence="2" id="KW-0813">Transport</keyword>
<evidence type="ECO:0000256" key="2">
    <source>
        <dbReference type="ARBA" id="ARBA00022448"/>
    </source>
</evidence>
<dbReference type="FunFam" id="3.40.50.300:FF:001354">
    <property type="entry name" value="ATP-binding cassette (ABC) transporter, putative"/>
    <property type="match status" value="1"/>
</dbReference>
<feature type="domain" description="ABC transporter" evidence="12">
    <location>
        <begin position="674"/>
        <end position="925"/>
    </location>
</feature>
<evidence type="ECO:0000256" key="5">
    <source>
        <dbReference type="ARBA" id="ARBA00022741"/>
    </source>
</evidence>
<evidence type="ECO:0000259" key="12">
    <source>
        <dbReference type="PROSITE" id="PS50893"/>
    </source>
</evidence>
<name>A0A4S8KUP3_DENBC</name>